<sequence length="188" mass="20839">MLLVIANENSPASGSHQDQMAFLLHVSEILGSLLFHLTLLTITNLLCSSFLCIKPSESTVKQEEFEIQVQAQAGAGTNIESNTHTEVHDESDREETIETERFPDYDDPFRRASHPFWSQGWYDRKAGVFFGHDGGRYALREMWYPAIKRHLRNSSAATRNAQPSSVPQASGNQESTAGAKSMGGILGL</sequence>
<feature type="compositionally biased region" description="Basic and acidic residues" evidence="1">
    <location>
        <begin position="83"/>
        <end position="100"/>
    </location>
</feature>
<name>A0A423XA29_9PEZI</name>
<feature type="region of interest" description="Disordered" evidence="1">
    <location>
        <begin position="154"/>
        <end position="188"/>
    </location>
</feature>
<feature type="region of interest" description="Disordered" evidence="1">
    <location>
        <begin position="73"/>
        <end position="100"/>
    </location>
</feature>
<accession>A0A423XA29</accession>
<reference evidence="2 3" key="1">
    <citation type="submission" date="2015-09" db="EMBL/GenBank/DDBJ databases">
        <title>Host preference determinants of Valsa canker pathogens revealed by comparative genomics.</title>
        <authorList>
            <person name="Yin Z."/>
            <person name="Huang L."/>
        </authorList>
    </citation>
    <scope>NUCLEOTIDE SEQUENCE [LARGE SCALE GENOMIC DNA]</scope>
    <source>
        <strain evidence="2 3">03-1</strain>
    </source>
</reference>
<dbReference type="OrthoDB" id="5242722at2759"/>
<evidence type="ECO:0000313" key="2">
    <source>
        <dbReference type="EMBL" id="ROW12755.1"/>
    </source>
</evidence>
<dbReference type="EMBL" id="LKEA01000001">
    <property type="protein sequence ID" value="ROW12755.1"/>
    <property type="molecule type" value="Genomic_DNA"/>
</dbReference>
<protein>
    <submittedName>
        <fullName evidence="2">Uncharacterized protein</fullName>
    </submittedName>
</protein>
<dbReference type="AlphaFoldDB" id="A0A423XA29"/>
<comment type="caution">
    <text evidence="2">The sequence shown here is derived from an EMBL/GenBank/DDBJ whole genome shotgun (WGS) entry which is preliminary data.</text>
</comment>
<proteinExistence type="predicted"/>
<dbReference type="Proteomes" id="UP000283895">
    <property type="component" value="Unassembled WGS sequence"/>
</dbReference>
<gene>
    <name evidence="2" type="ORF">VMCG_00080</name>
</gene>
<organism evidence="2 3">
    <name type="scientific">Cytospora schulzeri</name>
    <dbReference type="NCBI Taxonomy" id="448051"/>
    <lineage>
        <taxon>Eukaryota</taxon>
        <taxon>Fungi</taxon>
        <taxon>Dikarya</taxon>
        <taxon>Ascomycota</taxon>
        <taxon>Pezizomycotina</taxon>
        <taxon>Sordariomycetes</taxon>
        <taxon>Sordariomycetidae</taxon>
        <taxon>Diaporthales</taxon>
        <taxon>Cytosporaceae</taxon>
        <taxon>Cytospora</taxon>
    </lineage>
</organism>
<evidence type="ECO:0000256" key="1">
    <source>
        <dbReference type="SAM" id="MobiDB-lite"/>
    </source>
</evidence>
<evidence type="ECO:0000313" key="3">
    <source>
        <dbReference type="Proteomes" id="UP000283895"/>
    </source>
</evidence>
<keyword evidence="3" id="KW-1185">Reference proteome</keyword>
<feature type="compositionally biased region" description="Polar residues" evidence="1">
    <location>
        <begin position="154"/>
        <end position="178"/>
    </location>
</feature>